<keyword evidence="2" id="KW-0479">Metal-binding</keyword>
<dbReference type="SUPFAM" id="SSF50998">
    <property type="entry name" value="Quinoprotein alcohol dehydrogenase-like"/>
    <property type="match status" value="1"/>
</dbReference>
<sequence length="732" mass="75804">KTFVVGLGAAVNPSLNNVAAQTLNAMAVAGGTYSPTLNTPPINVGYGTGTLPAGYLAATSPAALVTALNTVLVQIQAVTQSTTSAAVNSATISSNTTIYQTRYTSSDTPYQDWTGNLLAFPICSLAIQQQEQLNHLPVCVLGTVSTATSNATWQAELQLDQQVCGAGVVEPLGGPNGGGGGCANNIANRFIATWNPASGTGVPFEWANLSPAQQAQLGSTTTAGQNVLDYLRGDTALEQRNSGTFRNRSHLLGDITDSNPIYVGAPNGPYSDASYLAFVTAQATRTSALYVGANDGMLHAFNASNGNENFAYIPDGVFANLQKLTQPLYNQAHLFFVDGSPTAGDALLSSDGKWHTLLVGGEGPGGSSVFALDVTNPIVTTETQLASKVLWEYNANGSDPDMGLSYGQPIITRINANPVLDTSDNQTVPGFAVFFGNGYNSPNQSDVLYAVKAGSGTLLRKIDLCAAVAGACDASLPNGLSGVVAANANGLLGSPADMVYAGDLQGNLWAVNVSNSNPASWTVRLLFTARDASGNRQPITTTPTVTLNPNYPNQPGLMLFFGTGQLLGTGDLSTSQVQSFYGVWDNGTSTGLLRANLQQQTITNVAAGTLDSQHNALAQTARTITSNPVNWSTQSGWYFDLPGPISGNTPSERVITSPLIENGGVVFTTYTPPTNGSLTCNATGTSFLMDVNYINGGAFTQPRLGLGLNGNFVSVGGNNPVGTQLSGGYAAA</sequence>
<evidence type="ECO:0000256" key="4">
    <source>
        <dbReference type="ARBA" id="ARBA00023263"/>
    </source>
</evidence>
<dbReference type="InterPro" id="IPR008707">
    <property type="entry name" value="B-propeller_PilY1"/>
</dbReference>
<comment type="caution">
    <text evidence="6">The sequence shown here is derived from an EMBL/GenBank/DDBJ whole genome shotgun (WGS) entry which is preliminary data.</text>
</comment>
<accession>T1B127</accession>
<feature type="domain" description="PilY1 beta-propeller" evidence="5">
    <location>
        <begin position="252"/>
        <end position="618"/>
    </location>
</feature>
<evidence type="ECO:0000256" key="2">
    <source>
        <dbReference type="ARBA" id="ARBA00022723"/>
    </source>
</evidence>
<dbReference type="AlphaFoldDB" id="T1B127"/>
<feature type="non-terminal residue" evidence="6">
    <location>
        <position position="1"/>
    </location>
</feature>
<evidence type="ECO:0000256" key="1">
    <source>
        <dbReference type="ARBA" id="ARBA00004561"/>
    </source>
</evidence>
<protein>
    <submittedName>
        <fullName evidence="6">Type 4 fimbrial biogenesis protein PilY1</fullName>
    </submittedName>
</protein>
<gene>
    <name evidence="6" type="ORF">B2A_01124</name>
</gene>
<evidence type="ECO:0000313" key="6">
    <source>
        <dbReference type="EMBL" id="EQD66551.1"/>
    </source>
</evidence>
<proteinExistence type="predicted"/>
<dbReference type="EMBL" id="AUZZ01000841">
    <property type="protein sequence ID" value="EQD66551.1"/>
    <property type="molecule type" value="Genomic_DNA"/>
</dbReference>
<name>T1B127_9ZZZZ</name>
<dbReference type="GO" id="GO:0009289">
    <property type="term" value="C:pilus"/>
    <property type="evidence" value="ECO:0007669"/>
    <property type="project" value="UniProtKB-SubCell"/>
</dbReference>
<dbReference type="InterPro" id="IPR011047">
    <property type="entry name" value="Quinoprotein_ADH-like_sf"/>
</dbReference>
<evidence type="ECO:0000259" key="5">
    <source>
        <dbReference type="Pfam" id="PF05567"/>
    </source>
</evidence>
<reference evidence="6" key="1">
    <citation type="submission" date="2013-08" db="EMBL/GenBank/DDBJ databases">
        <authorList>
            <person name="Mendez C."/>
            <person name="Richter M."/>
            <person name="Ferrer M."/>
            <person name="Sanchez J."/>
        </authorList>
    </citation>
    <scope>NUCLEOTIDE SEQUENCE</scope>
</reference>
<evidence type="ECO:0000256" key="3">
    <source>
        <dbReference type="ARBA" id="ARBA00022837"/>
    </source>
</evidence>
<reference evidence="6" key="2">
    <citation type="journal article" date="2014" name="ISME J.">
        <title>Microbial stratification in low pH oxic and suboxic macroscopic growths along an acid mine drainage.</title>
        <authorList>
            <person name="Mendez-Garcia C."/>
            <person name="Mesa V."/>
            <person name="Sprenger R.R."/>
            <person name="Richter M."/>
            <person name="Diez M.S."/>
            <person name="Solano J."/>
            <person name="Bargiela R."/>
            <person name="Golyshina O.V."/>
            <person name="Manteca A."/>
            <person name="Ramos J.L."/>
            <person name="Gallego J.R."/>
            <person name="Llorente I."/>
            <person name="Martins Dos Santos V.A."/>
            <person name="Jensen O.N."/>
            <person name="Pelaez A.I."/>
            <person name="Sanchez J."/>
            <person name="Ferrer M."/>
        </authorList>
    </citation>
    <scope>NUCLEOTIDE SEQUENCE</scope>
</reference>
<comment type="subcellular location">
    <subcellularLocation>
        <location evidence="1">Fimbrium</location>
    </subcellularLocation>
</comment>
<keyword evidence="4" id="KW-0281">Fimbrium</keyword>
<dbReference type="Pfam" id="PF05567">
    <property type="entry name" value="T4P_PilY1"/>
    <property type="match status" value="1"/>
</dbReference>
<organism evidence="6">
    <name type="scientific">mine drainage metagenome</name>
    <dbReference type="NCBI Taxonomy" id="410659"/>
    <lineage>
        <taxon>unclassified sequences</taxon>
        <taxon>metagenomes</taxon>
        <taxon>ecological metagenomes</taxon>
    </lineage>
</organism>
<feature type="non-terminal residue" evidence="6">
    <location>
        <position position="732"/>
    </location>
</feature>
<dbReference type="GO" id="GO:0046872">
    <property type="term" value="F:metal ion binding"/>
    <property type="evidence" value="ECO:0007669"/>
    <property type="project" value="UniProtKB-KW"/>
</dbReference>
<keyword evidence="3" id="KW-0106">Calcium</keyword>